<dbReference type="CDD" id="cd07333">
    <property type="entry name" value="M48C_bepA_like"/>
    <property type="match status" value="1"/>
</dbReference>
<keyword evidence="5 6" id="KW-0482">Metalloprotease</keyword>
<evidence type="ECO:0000313" key="10">
    <source>
        <dbReference type="Proteomes" id="UP000008204"/>
    </source>
</evidence>
<dbReference type="Gene3D" id="3.30.2010.10">
    <property type="entry name" value="Metalloproteases ('zincins'), catalytic domain"/>
    <property type="match status" value="1"/>
</dbReference>
<dbReference type="GO" id="GO:0046872">
    <property type="term" value="F:metal ion binding"/>
    <property type="evidence" value="ECO:0007669"/>
    <property type="project" value="UniProtKB-KW"/>
</dbReference>
<dbReference type="PANTHER" id="PTHR22726">
    <property type="entry name" value="METALLOENDOPEPTIDASE OMA1"/>
    <property type="match status" value="1"/>
</dbReference>
<evidence type="ECO:0000256" key="5">
    <source>
        <dbReference type="ARBA" id="ARBA00023049"/>
    </source>
</evidence>
<evidence type="ECO:0000256" key="7">
    <source>
        <dbReference type="SAM" id="Phobius"/>
    </source>
</evidence>
<feature type="domain" description="Peptidase M48" evidence="8">
    <location>
        <begin position="85"/>
        <end position="252"/>
    </location>
</feature>
<keyword evidence="7" id="KW-0812">Transmembrane</keyword>
<evidence type="ECO:0000256" key="4">
    <source>
        <dbReference type="ARBA" id="ARBA00022833"/>
    </source>
</evidence>
<keyword evidence="3 6" id="KW-0378">Hydrolase</keyword>
<evidence type="ECO:0000256" key="1">
    <source>
        <dbReference type="ARBA" id="ARBA00022670"/>
    </source>
</evidence>
<evidence type="ECO:0000256" key="2">
    <source>
        <dbReference type="ARBA" id="ARBA00022723"/>
    </source>
</evidence>
<evidence type="ECO:0000313" key="9">
    <source>
        <dbReference type="EMBL" id="ACK64229.1"/>
    </source>
</evidence>
<comment type="similarity">
    <text evidence="6">Belongs to the peptidase M48 family.</text>
</comment>
<keyword evidence="10" id="KW-1185">Reference proteome</keyword>
<dbReference type="PANTHER" id="PTHR22726:SF1">
    <property type="entry name" value="METALLOENDOPEPTIDASE OMA1, MITOCHONDRIAL"/>
    <property type="match status" value="1"/>
</dbReference>
<keyword evidence="7" id="KW-0472">Membrane</keyword>
<dbReference type="GO" id="GO:0004222">
    <property type="term" value="F:metalloendopeptidase activity"/>
    <property type="evidence" value="ECO:0007669"/>
    <property type="project" value="InterPro"/>
</dbReference>
<dbReference type="eggNOG" id="COG4783">
    <property type="taxonomic scope" value="Bacteria"/>
</dbReference>
<dbReference type="HOGENOM" id="CLU_029002_5_2_3"/>
<accession>B7K1S2</accession>
<sequence>MKSLLTSRRRWFYYGLSVLMTSLIIVTNIQPSYGQSLLDLLFQGVQVIQLSNLSDRQEVKYGQQINQELMQSGQFRPYRNRELRQKIEVIGKRLARVSQRPNLPYTFQIVDDSSINAFATMGGFVYLNTGLIAASENEAELASVIAHEIAHITARHSINQMRDVALSQGLMSAAGLSENNIVQLGVQLGVNLPHSREAELEADQLGLKNLQRAGYAPIGMVNFMKKLVQQGGSTPAFLSTHPAASDRVSILAKNLNSQQAYQGDGLDKQAYQQQIRRLL</sequence>
<dbReference type="Pfam" id="PF01435">
    <property type="entry name" value="Peptidase_M48"/>
    <property type="match status" value="1"/>
</dbReference>
<comment type="cofactor">
    <cofactor evidence="6">
        <name>Zn(2+)</name>
        <dbReference type="ChEBI" id="CHEBI:29105"/>
    </cofactor>
    <text evidence="6">Binds 1 zinc ion per subunit.</text>
</comment>
<evidence type="ECO:0000259" key="8">
    <source>
        <dbReference type="Pfam" id="PF01435"/>
    </source>
</evidence>
<dbReference type="OrthoDB" id="9810445at2"/>
<gene>
    <name evidence="9" type="ordered locus">PCC8801_0123</name>
</gene>
<keyword evidence="4 6" id="KW-0862">Zinc</keyword>
<name>B7K1S2_RIPO1</name>
<keyword evidence="1 6" id="KW-0645">Protease</keyword>
<keyword evidence="7" id="KW-1133">Transmembrane helix</keyword>
<evidence type="ECO:0000256" key="6">
    <source>
        <dbReference type="RuleBase" id="RU003983"/>
    </source>
</evidence>
<dbReference type="KEGG" id="cyp:PCC8801_0123"/>
<proteinExistence type="inferred from homology"/>
<dbReference type="InterPro" id="IPR051156">
    <property type="entry name" value="Mito/Outer_Membr_Metalloprot"/>
</dbReference>
<organism evidence="9 10">
    <name type="scientific">Rippkaea orientalis (strain PCC 8801 / RF-1)</name>
    <name type="common">Cyanothece sp. (strain PCC 8801)</name>
    <dbReference type="NCBI Taxonomy" id="41431"/>
    <lineage>
        <taxon>Bacteria</taxon>
        <taxon>Bacillati</taxon>
        <taxon>Cyanobacteriota</taxon>
        <taxon>Cyanophyceae</taxon>
        <taxon>Oscillatoriophycideae</taxon>
        <taxon>Chroococcales</taxon>
        <taxon>Aphanothecaceae</taxon>
        <taxon>Rippkaea</taxon>
        <taxon>Rippkaea orientalis</taxon>
    </lineage>
</organism>
<evidence type="ECO:0000256" key="3">
    <source>
        <dbReference type="ARBA" id="ARBA00022801"/>
    </source>
</evidence>
<dbReference type="InterPro" id="IPR001915">
    <property type="entry name" value="Peptidase_M48"/>
</dbReference>
<dbReference type="GO" id="GO:0016020">
    <property type="term" value="C:membrane"/>
    <property type="evidence" value="ECO:0007669"/>
    <property type="project" value="TreeGrafter"/>
</dbReference>
<reference evidence="10" key="1">
    <citation type="journal article" date="2011" name="MBio">
        <title>Novel metabolic attributes of the genus Cyanothece, comprising a group of unicellular nitrogen-fixing Cyanobacteria.</title>
        <authorList>
            <person name="Bandyopadhyay A."/>
            <person name="Elvitigala T."/>
            <person name="Welsh E."/>
            <person name="Stockel J."/>
            <person name="Liberton M."/>
            <person name="Min H."/>
            <person name="Sherman L.A."/>
            <person name="Pakrasi H.B."/>
        </authorList>
    </citation>
    <scope>NUCLEOTIDE SEQUENCE [LARGE SCALE GENOMIC DNA]</scope>
    <source>
        <strain evidence="10">PCC 8801</strain>
    </source>
</reference>
<dbReference type="AlphaFoldDB" id="B7K1S2"/>
<feature type="transmembrane region" description="Helical" evidence="7">
    <location>
        <begin position="12"/>
        <end position="29"/>
    </location>
</feature>
<keyword evidence="2" id="KW-0479">Metal-binding</keyword>
<dbReference type="Proteomes" id="UP000008204">
    <property type="component" value="Chromosome"/>
</dbReference>
<dbReference type="EMBL" id="CP001287">
    <property type="protein sequence ID" value="ACK64229.1"/>
    <property type="molecule type" value="Genomic_DNA"/>
</dbReference>
<dbReference type="GO" id="GO:0051603">
    <property type="term" value="P:proteolysis involved in protein catabolic process"/>
    <property type="evidence" value="ECO:0007669"/>
    <property type="project" value="TreeGrafter"/>
</dbReference>
<protein>
    <submittedName>
        <fullName evidence="9">Peptidase M48 Ste24p</fullName>
    </submittedName>
</protein>
<dbReference type="RefSeq" id="WP_012593506.1">
    <property type="nucleotide sequence ID" value="NC_011726.1"/>
</dbReference>
<dbReference type="STRING" id="41431.PCC8801_0123"/>